<dbReference type="InterPro" id="IPR021714">
    <property type="entry name" value="URB1_N"/>
</dbReference>
<dbReference type="GO" id="GO:0000463">
    <property type="term" value="P:maturation of LSU-rRNA from tricistronic rRNA transcript (SSU-rRNA, 5.8S rRNA, LSU-rRNA)"/>
    <property type="evidence" value="ECO:0007669"/>
    <property type="project" value="TreeGrafter"/>
</dbReference>
<keyword evidence="6" id="KW-1185">Reference proteome</keyword>
<dbReference type="Pfam" id="PF26140">
    <property type="entry name" value="HEAT_URB1"/>
    <property type="match status" value="1"/>
</dbReference>
<dbReference type="PANTHER" id="PTHR13500:SF0">
    <property type="entry name" value="NUCLEOLAR PRE-RIBOSOMAL-ASSOCIATED PROTEIN 1"/>
    <property type="match status" value="1"/>
</dbReference>
<dbReference type="InterPro" id="IPR032436">
    <property type="entry name" value="URB1_C"/>
</dbReference>
<evidence type="ECO:0000259" key="4">
    <source>
        <dbReference type="Pfam" id="PF26140"/>
    </source>
</evidence>
<dbReference type="EMBL" id="SSOP01000054">
    <property type="protein sequence ID" value="KAB5592791.1"/>
    <property type="molecule type" value="Genomic_DNA"/>
</dbReference>
<evidence type="ECO:0000259" key="2">
    <source>
        <dbReference type="Pfam" id="PF11707"/>
    </source>
</evidence>
<sequence length="2009" mass="223221">MAKAKRPRIVQGKNTATFQNAEQLIDALRSRNPDALKNSLVSFRNQITVGHTERPSVGDARVLLVTSWLERSPGATELFDIWDTGSNYTSLVLVSLAHTLTLLSGAPTGSTHAPVILRALLDSTHARRLNTHLAGGQTDVVLAALKVLGAATAIDQRLTFDAVAWTAKALPKLFSHRHRTPTSQPLVHTSVRTALITLILALLPFTLSLDLFPALFKGLVQDDGVIIKLVLETCWEKVWCDVKVPKSLKVKVFGGLSIYIQPLYERTDPDSTDPLAPADVVHHFFLALCTKPGTGLCFRSRGWYPRPSGNPLHDHEPTNKAKGEHQTSEEDGDFVGKGTLYNPLLLKLLRLLRPAADARQHELAVRILGACPDLIGAYFGKGPTPIGLSLEPRLSARWITSTGFISAIVKTPAPVDSFYVDVPAHSLAKIPSAQTREYRADPPPLTAIIENIVPSVLTRAWLTKGLLARSTGSTTQAEQALSSSTSGTLVQHTTIRLITQCFLKLSDVLAACPRGWSERTAEVVDAVRKRVPELGVVVGVVQEATKVLQKDLDNEYQTIDNGKKVRGLLLAEGALRLLWLYARVLPGTMAETRFDVGKLLQETEVNDDPVKKVDETNGLRVMCQVHMLRLLGESDQFVWSAKPPGSPNTHMYRLLSLHLRTPHAQLRAASAALIVRLLGSSVLFEHDPKEAHAWIQALPRNKHPASPDSGDITTFLAFFDDVLSRSIKTPYKYLELGIQIYATNSGRVECMLSPLIMAVLEQLRFKPMEMSARRLVATFVARLIKLSVGKMEVAGAKAIAGYMRDIFTNEGETNTGIRVVSRLEAFLQDLDSAEVVMCMDADTGTTSSSEAIRFVGEVENMAVDSNEVATMRAASKILDWVRTSEEILGVSEVVRLARVFVAWSTDRVALEEFLEELGLGRHPALVSGLANDAEVRNTIMDVISFPQAFWILVSQKSNIMFAREALSNSVIRQPNELLAWSCGLVAHRLEVATHPSENVIQSCINALAVISQHAVGVPEAEEVKQTLFVNLPAIKTLLTDSRSIPQLEGIVSTLLSEDNETDRALAAPYSRHWSSCLLEAPTDHEFEERAAGFTIWIPFTIGSTCVQIFKSTLDRVRDWSPVSLNVRSLLESLANHLRSIALDKSDARQLSSTIPKLIKIPTLSQYHNLLRLAPAIAERELPLGLDLSYIDTNEGLVKISQKALDRWPSGSGVPNSMSWTGFSGWVDTEEFARLSTTLMYLSSSARASFSTWIGQQSSLNSRSIGPCFALVDCYIALVQNNPDQPCLPRATVDKILDCAARVLFKHGESDERRRWAAHIFTRIMKLPSDDTKQLGQIIAKRLPSNHGDLFHLSSISLFACAAPQQPHWEDLLDSVVDSGLLWLVRRFAEDDADSHELEACLPIFEKLFLRTSNIKPHLAEPVLVAAIKNRLQSNCVTSLCSSIVMHTSIKPMSINKLLQSIIHHPSFNIVGRARSPTKDGVVMLLHSLFHKHPSGTCHPSHIIPLLQIYRGTMDRSDTQILSIFQLFEKSRQMSTLNILKNWAPESHTRPMDLLGAVCNFDPVTMFRTCTSFPQRRDSHCVNLGPEESRSDIYDPNFVLPLLAALMVSDEPITNLQWVELCRTNVLSLAVASLSSKHSTMRQLGYASLVTAYARFPDVDFQERAQLIYTLDLLRNLIPQPVSTPSHPIPRLPTYTTLLLSHALRDIFTPATPLYPAISRFLLQRPEFDIKDVPLLYTLLYSGSREWKRERGWMIRFLADGMRSTKDWRVLKRRHTWDLLASLFQSVVEDRTLRLSILEVLVNASGNKHAATSLLLGSSILSWVQMQLGHVLPGEELAYLKVLENMAIVVDHEQIEKATMGHWRDDIAEIVVKILRIHTAQLFLRLTITLENTPPSFLQSVKIMLDALSEHNPSLENSSMKISLLATSSNSPHTNRSLLQPIPGTPFEQWCATLYALWRVSMQTEPGSPLNWVNLTSRILFANSVPGAELSEFAWIREEIVACITIQEFR</sequence>
<organism evidence="5 6">
    <name type="scientific">Ceratobasidium theobromae</name>
    <dbReference type="NCBI Taxonomy" id="1582974"/>
    <lineage>
        <taxon>Eukaryota</taxon>
        <taxon>Fungi</taxon>
        <taxon>Dikarya</taxon>
        <taxon>Basidiomycota</taxon>
        <taxon>Agaricomycotina</taxon>
        <taxon>Agaricomycetes</taxon>
        <taxon>Cantharellales</taxon>
        <taxon>Ceratobasidiaceae</taxon>
        <taxon>Ceratobasidium</taxon>
    </lineage>
</organism>
<feature type="domain" description="URB1 C-terminal" evidence="3">
    <location>
        <begin position="1626"/>
        <end position="1822"/>
    </location>
</feature>
<dbReference type="Proteomes" id="UP000383932">
    <property type="component" value="Unassembled WGS sequence"/>
</dbReference>
<evidence type="ECO:0000313" key="6">
    <source>
        <dbReference type="Proteomes" id="UP000383932"/>
    </source>
</evidence>
<dbReference type="GO" id="GO:0000466">
    <property type="term" value="P:maturation of 5.8S rRNA from tricistronic rRNA transcript (SSU-rRNA, 5.8S rRNA, LSU-rRNA)"/>
    <property type="evidence" value="ECO:0007669"/>
    <property type="project" value="TreeGrafter"/>
</dbReference>
<evidence type="ECO:0000256" key="1">
    <source>
        <dbReference type="SAM" id="MobiDB-lite"/>
    </source>
</evidence>
<dbReference type="Pfam" id="PF16201">
    <property type="entry name" value="NopRA1"/>
    <property type="match status" value="1"/>
</dbReference>
<dbReference type="InterPro" id="IPR039844">
    <property type="entry name" value="URB1"/>
</dbReference>
<comment type="caution">
    <text evidence="5">The sequence shown here is derived from an EMBL/GenBank/DDBJ whole genome shotgun (WGS) entry which is preliminary data.</text>
</comment>
<dbReference type="Pfam" id="PF11707">
    <property type="entry name" value="Npa1"/>
    <property type="match status" value="1"/>
</dbReference>
<proteinExistence type="predicted"/>
<reference evidence="5 6" key="1">
    <citation type="journal article" date="2019" name="Fungal Biol. Biotechnol.">
        <title>Draft genome sequence of fastidious pathogen Ceratobasidium theobromae, which causes vascular-streak dieback in Theobroma cacao.</title>
        <authorList>
            <person name="Ali S.S."/>
            <person name="Asman A."/>
            <person name="Shao J."/>
            <person name="Firmansyah A.P."/>
            <person name="Susilo A.W."/>
            <person name="Rosmana A."/>
            <person name="McMahon P."/>
            <person name="Junaid M."/>
            <person name="Guest D."/>
            <person name="Kheng T.Y."/>
            <person name="Meinhardt L.W."/>
            <person name="Bailey B.A."/>
        </authorList>
    </citation>
    <scope>NUCLEOTIDE SEQUENCE [LARGE SCALE GENOMIC DNA]</scope>
    <source>
        <strain evidence="5 6">CT2</strain>
    </source>
</reference>
<dbReference type="PANTHER" id="PTHR13500">
    <property type="entry name" value="NUCLEOLAR PRERIBOSOMAL-ASSOCIATED PROTEIN 1"/>
    <property type="match status" value="1"/>
</dbReference>
<protein>
    <submittedName>
        <fullName evidence="5">Nucleolar pre-ribosomal-associated protein 1</fullName>
    </submittedName>
</protein>
<dbReference type="OrthoDB" id="72892at2759"/>
<feature type="domain" description="URB1 central HEAT repeat" evidence="4">
    <location>
        <begin position="643"/>
        <end position="789"/>
    </location>
</feature>
<name>A0A5N5QMP9_9AGAM</name>
<dbReference type="InterPro" id="IPR059018">
    <property type="entry name" value="HEAT_URB1"/>
</dbReference>
<accession>A0A5N5QMP9</accession>
<evidence type="ECO:0000259" key="3">
    <source>
        <dbReference type="Pfam" id="PF16201"/>
    </source>
</evidence>
<evidence type="ECO:0000313" key="5">
    <source>
        <dbReference type="EMBL" id="KAB5592791.1"/>
    </source>
</evidence>
<feature type="compositionally biased region" description="Basic and acidic residues" evidence="1">
    <location>
        <begin position="312"/>
        <end position="328"/>
    </location>
</feature>
<dbReference type="SUPFAM" id="SSF48371">
    <property type="entry name" value="ARM repeat"/>
    <property type="match status" value="1"/>
</dbReference>
<feature type="region of interest" description="Disordered" evidence="1">
    <location>
        <begin position="308"/>
        <end position="333"/>
    </location>
</feature>
<feature type="domain" description="URB1 N-terminal" evidence="2">
    <location>
        <begin position="76"/>
        <end position="400"/>
    </location>
</feature>
<dbReference type="GO" id="GO:0005730">
    <property type="term" value="C:nucleolus"/>
    <property type="evidence" value="ECO:0007669"/>
    <property type="project" value="TreeGrafter"/>
</dbReference>
<gene>
    <name evidence="5" type="ORF">CTheo_3775</name>
</gene>
<dbReference type="InterPro" id="IPR016024">
    <property type="entry name" value="ARM-type_fold"/>
</dbReference>